<comment type="caution">
    <text evidence="5">The sequence shown here is derived from an EMBL/GenBank/DDBJ whole genome shotgun (WGS) entry which is preliminary data.</text>
</comment>
<evidence type="ECO:0000256" key="1">
    <source>
        <dbReference type="ARBA" id="ARBA00023015"/>
    </source>
</evidence>
<name>A0AAN5HZI4_9BILA</name>
<dbReference type="PANTHER" id="PTHR46011">
    <property type="entry name" value="NUCLEAR HORMONE RECEPTOR FAMILY MEMBER NHR-86-RELATED"/>
    <property type="match status" value="1"/>
</dbReference>
<organism evidence="5 6">
    <name type="scientific">Pristionchus mayeri</name>
    <dbReference type="NCBI Taxonomy" id="1317129"/>
    <lineage>
        <taxon>Eukaryota</taxon>
        <taxon>Metazoa</taxon>
        <taxon>Ecdysozoa</taxon>
        <taxon>Nematoda</taxon>
        <taxon>Chromadorea</taxon>
        <taxon>Rhabditida</taxon>
        <taxon>Rhabditina</taxon>
        <taxon>Diplogasteromorpha</taxon>
        <taxon>Diplogasteroidea</taxon>
        <taxon>Neodiplogasteridae</taxon>
        <taxon>Pristionchus</taxon>
    </lineage>
</organism>
<keyword evidence="2" id="KW-0804">Transcription</keyword>
<feature type="non-terminal residue" evidence="5">
    <location>
        <position position="244"/>
    </location>
</feature>
<gene>
    <name evidence="5" type="ORF">PMAYCL1PPCAC_16678</name>
</gene>
<dbReference type="GO" id="GO:0003700">
    <property type="term" value="F:DNA-binding transcription factor activity"/>
    <property type="evidence" value="ECO:0007669"/>
    <property type="project" value="TreeGrafter"/>
</dbReference>
<feature type="domain" description="NR LBD" evidence="4">
    <location>
        <begin position="1"/>
        <end position="239"/>
    </location>
</feature>
<sequence length="244" mass="28649">MDPFVAEKEEYDLAPCTYQLMNEGTRILVSGLADFVPAVFPEFDRLPIADKWLLIRNYQKIFHFVDSNLRTHRRYGPYSGMYVHVFGSYTSYQSAETVKGFFNNCPDLTNALEAERIYRECLQLNCGKIDSPLHNLMPTEDEYLALMCLSFWSIDNLEESNEMLEGLATRYRTEILTDLAERYHQTIGMDEGAVRIGGMYCLIMALKNAEMSMKWEYEVYRMLNVFDDNTYMYKLQMHRTDCYE</sequence>
<reference evidence="6" key="1">
    <citation type="submission" date="2022-10" db="EMBL/GenBank/DDBJ databases">
        <title>Genome assembly of Pristionchus species.</title>
        <authorList>
            <person name="Yoshida K."/>
            <person name="Sommer R.J."/>
        </authorList>
    </citation>
    <scope>NUCLEOTIDE SEQUENCE [LARGE SCALE GENOMIC DNA]</scope>
    <source>
        <strain evidence="6">RS5460</strain>
    </source>
</reference>
<dbReference type="Proteomes" id="UP001328107">
    <property type="component" value="Unassembled WGS sequence"/>
</dbReference>
<dbReference type="SUPFAM" id="SSF48508">
    <property type="entry name" value="Nuclear receptor ligand-binding domain"/>
    <property type="match status" value="1"/>
</dbReference>
<evidence type="ECO:0000259" key="4">
    <source>
        <dbReference type="PROSITE" id="PS51843"/>
    </source>
</evidence>
<dbReference type="Pfam" id="PF00104">
    <property type="entry name" value="Hormone_recep"/>
    <property type="match status" value="1"/>
</dbReference>
<evidence type="ECO:0000256" key="2">
    <source>
        <dbReference type="ARBA" id="ARBA00023163"/>
    </source>
</evidence>
<evidence type="ECO:0000313" key="6">
    <source>
        <dbReference type="Proteomes" id="UP001328107"/>
    </source>
</evidence>
<dbReference type="InterPro" id="IPR035500">
    <property type="entry name" value="NHR-like_dom_sf"/>
</dbReference>
<proteinExistence type="predicted"/>
<dbReference type="PANTHER" id="PTHR46011:SF6">
    <property type="entry name" value="HIGH ZINC ACTIVATED NUCLEAR RECEPTOR PROTEIN"/>
    <property type="match status" value="1"/>
</dbReference>
<dbReference type="GO" id="GO:0005634">
    <property type="term" value="C:nucleus"/>
    <property type="evidence" value="ECO:0007669"/>
    <property type="project" value="TreeGrafter"/>
</dbReference>
<evidence type="ECO:0000256" key="3">
    <source>
        <dbReference type="ARBA" id="ARBA00023170"/>
    </source>
</evidence>
<keyword evidence="1" id="KW-0805">Transcription regulation</keyword>
<evidence type="ECO:0000313" key="5">
    <source>
        <dbReference type="EMBL" id="GMR46483.1"/>
    </source>
</evidence>
<dbReference type="EMBL" id="BTRK01000004">
    <property type="protein sequence ID" value="GMR46483.1"/>
    <property type="molecule type" value="Genomic_DNA"/>
</dbReference>
<dbReference type="PROSITE" id="PS51843">
    <property type="entry name" value="NR_LBD"/>
    <property type="match status" value="1"/>
</dbReference>
<dbReference type="Gene3D" id="1.10.565.10">
    <property type="entry name" value="Retinoid X Receptor"/>
    <property type="match status" value="1"/>
</dbReference>
<dbReference type="InterPro" id="IPR000536">
    <property type="entry name" value="Nucl_hrmn_rcpt_lig-bd"/>
</dbReference>
<accession>A0AAN5HZI4</accession>
<protein>
    <recommendedName>
        <fullName evidence="4">NR LBD domain-containing protein</fullName>
    </recommendedName>
</protein>
<dbReference type="AlphaFoldDB" id="A0AAN5HZI4"/>
<keyword evidence="3" id="KW-0675">Receptor</keyword>
<keyword evidence="6" id="KW-1185">Reference proteome</keyword>